<gene>
    <name evidence="1" type="ORF">WISP_87608</name>
</gene>
<proteinExistence type="predicted"/>
<accession>A0ABQ9D2I7</accession>
<dbReference type="EMBL" id="WHWB01034098">
    <property type="protein sequence ID" value="KAJ7413915.1"/>
    <property type="molecule type" value="Genomic_DNA"/>
</dbReference>
<protein>
    <submittedName>
        <fullName evidence="1">Rna-directed dna polymerase from mobile element jockey-like</fullName>
    </submittedName>
</protein>
<reference evidence="1" key="1">
    <citation type="submission" date="2019-10" db="EMBL/GenBank/DDBJ databases">
        <authorList>
            <person name="Soares A.E.R."/>
            <person name="Aleixo A."/>
            <person name="Schneider P."/>
            <person name="Miyaki C.Y."/>
            <person name="Schneider M.P."/>
            <person name="Mello C."/>
            <person name="Vasconcelos A.T.R."/>
        </authorList>
    </citation>
    <scope>NUCLEOTIDE SEQUENCE</scope>
    <source>
        <tissue evidence="1">Muscle</tissue>
    </source>
</reference>
<evidence type="ECO:0000313" key="2">
    <source>
        <dbReference type="Proteomes" id="UP001145742"/>
    </source>
</evidence>
<keyword evidence="2" id="KW-1185">Reference proteome</keyword>
<evidence type="ECO:0000313" key="1">
    <source>
        <dbReference type="EMBL" id="KAJ7413915.1"/>
    </source>
</evidence>
<name>A0ABQ9D2I7_9PASS</name>
<organism evidence="1 2">
    <name type="scientific">Willisornis vidua</name>
    <name type="common">Xingu scale-backed antbird</name>
    <dbReference type="NCBI Taxonomy" id="1566151"/>
    <lineage>
        <taxon>Eukaryota</taxon>
        <taxon>Metazoa</taxon>
        <taxon>Chordata</taxon>
        <taxon>Craniata</taxon>
        <taxon>Vertebrata</taxon>
        <taxon>Euteleostomi</taxon>
        <taxon>Archelosauria</taxon>
        <taxon>Archosauria</taxon>
        <taxon>Dinosauria</taxon>
        <taxon>Saurischia</taxon>
        <taxon>Theropoda</taxon>
        <taxon>Coelurosauria</taxon>
        <taxon>Aves</taxon>
        <taxon>Neognathae</taxon>
        <taxon>Neoaves</taxon>
        <taxon>Telluraves</taxon>
        <taxon>Australaves</taxon>
        <taxon>Passeriformes</taxon>
        <taxon>Thamnophilidae</taxon>
        <taxon>Willisornis</taxon>
    </lineage>
</organism>
<dbReference type="Proteomes" id="UP001145742">
    <property type="component" value="Unassembled WGS sequence"/>
</dbReference>
<sequence length="104" mass="11553">MNYLDTGLKGIINKFADDTKLSGAVESLKSREDLYRDLDKSRGLVNHQLYEVQQGKMSDSAPGMGQPCIYVQTGDEMLESSAMERDLGVMVDCKLNIEESCLTL</sequence>
<comment type="caution">
    <text evidence="1">The sequence shown here is derived from an EMBL/GenBank/DDBJ whole genome shotgun (WGS) entry which is preliminary data.</text>
</comment>